<dbReference type="InterPro" id="IPR006674">
    <property type="entry name" value="HD_domain"/>
</dbReference>
<dbReference type="GO" id="GO:0046872">
    <property type="term" value="F:metal ion binding"/>
    <property type="evidence" value="ECO:0007669"/>
    <property type="project" value="UniProtKB-KW"/>
</dbReference>
<accession>A0A1G2MXQ6</accession>
<organism evidence="4 5">
    <name type="scientific">Candidatus Taylorbacteria bacterium RIFCSPHIGHO2_12_FULL_45_16</name>
    <dbReference type="NCBI Taxonomy" id="1802315"/>
    <lineage>
        <taxon>Bacteria</taxon>
        <taxon>Candidatus Tayloriibacteriota</taxon>
    </lineage>
</organism>
<dbReference type="PANTHER" id="PTHR11845:SF13">
    <property type="entry name" value="5'-DEOXYNUCLEOTIDASE HDDC2"/>
    <property type="match status" value="1"/>
</dbReference>
<evidence type="ECO:0000256" key="1">
    <source>
        <dbReference type="ARBA" id="ARBA00022723"/>
    </source>
</evidence>
<dbReference type="EMBL" id="MHRT01000010">
    <property type="protein sequence ID" value="OHA28706.1"/>
    <property type="molecule type" value="Genomic_DNA"/>
</dbReference>
<evidence type="ECO:0000256" key="2">
    <source>
        <dbReference type="ARBA" id="ARBA00022801"/>
    </source>
</evidence>
<sequence length="197" mass="23176">MTIKDLIQFSELLTKLQKTERVIRVFKSDRWENDVEHSYMLAMLAWYFIQKDKLALDVSKVIKYALVHDLVEAYAGDVYIYDNDPSKKADKHKKEKEAAERIQKEFAEFYELHELIAAYEARNDAESKFVYALDKVQPVIQIFIDGGRTWNEKEVTLKMLVDIKIDKAKLSPPVEKVFKEFVNFLKKNEEALFTKLS</sequence>
<proteinExistence type="predicted"/>
<dbReference type="Proteomes" id="UP000178089">
    <property type="component" value="Unassembled WGS sequence"/>
</dbReference>
<gene>
    <name evidence="4" type="ORF">A3F51_02940</name>
</gene>
<dbReference type="PANTHER" id="PTHR11845">
    <property type="entry name" value="5'-DEOXYNUCLEOTIDASE HDDC2"/>
    <property type="match status" value="1"/>
</dbReference>
<protein>
    <recommendedName>
        <fullName evidence="3">HD domain-containing protein</fullName>
    </recommendedName>
</protein>
<dbReference type="STRING" id="1802315.A3F51_02940"/>
<comment type="caution">
    <text evidence="4">The sequence shown here is derived from an EMBL/GenBank/DDBJ whole genome shotgun (WGS) entry which is preliminary data.</text>
</comment>
<evidence type="ECO:0000313" key="5">
    <source>
        <dbReference type="Proteomes" id="UP000178089"/>
    </source>
</evidence>
<keyword evidence="2" id="KW-0378">Hydrolase</keyword>
<reference evidence="4 5" key="1">
    <citation type="journal article" date="2016" name="Nat. Commun.">
        <title>Thousands of microbial genomes shed light on interconnected biogeochemical processes in an aquifer system.</title>
        <authorList>
            <person name="Anantharaman K."/>
            <person name="Brown C.T."/>
            <person name="Hug L.A."/>
            <person name="Sharon I."/>
            <person name="Castelle C.J."/>
            <person name="Probst A.J."/>
            <person name="Thomas B.C."/>
            <person name="Singh A."/>
            <person name="Wilkins M.J."/>
            <person name="Karaoz U."/>
            <person name="Brodie E.L."/>
            <person name="Williams K.H."/>
            <person name="Hubbard S.S."/>
            <person name="Banfield J.F."/>
        </authorList>
    </citation>
    <scope>NUCLEOTIDE SEQUENCE [LARGE SCALE GENOMIC DNA]</scope>
</reference>
<keyword evidence="1" id="KW-0479">Metal-binding</keyword>
<dbReference type="Gene3D" id="1.10.3210.10">
    <property type="entry name" value="Hypothetical protein af1432"/>
    <property type="match status" value="1"/>
</dbReference>
<dbReference type="GO" id="GO:0005737">
    <property type="term" value="C:cytoplasm"/>
    <property type="evidence" value="ECO:0007669"/>
    <property type="project" value="TreeGrafter"/>
</dbReference>
<feature type="domain" description="HD" evidence="3">
    <location>
        <begin position="15"/>
        <end position="164"/>
    </location>
</feature>
<evidence type="ECO:0000313" key="4">
    <source>
        <dbReference type="EMBL" id="OHA28706.1"/>
    </source>
</evidence>
<name>A0A1G2MXQ6_9BACT</name>
<evidence type="ECO:0000259" key="3">
    <source>
        <dbReference type="Pfam" id="PF13023"/>
    </source>
</evidence>
<dbReference type="SUPFAM" id="SSF109604">
    <property type="entry name" value="HD-domain/PDEase-like"/>
    <property type="match status" value="1"/>
</dbReference>
<dbReference type="GO" id="GO:0002953">
    <property type="term" value="F:5'-deoxynucleotidase activity"/>
    <property type="evidence" value="ECO:0007669"/>
    <property type="project" value="InterPro"/>
</dbReference>
<dbReference type="InterPro" id="IPR039356">
    <property type="entry name" value="YfbR/HDDC2"/>
</dbReference>
<dbReference type="Pfam" id="PF13023">
    <property type="entry name" value="HD_3"/>
    <property type="match status" value="1"/>
</dbReference>
<dbReference type="AlphaFoldDB" id="A0A1G2MXQ6"/>